<evidence type="ECO:0000256" key="5">
    <source>
        <dbReference type="ARBA" id="ARBA00022617"/>
    </source>
</evidence>
<comment type="cofactor">
    <cofactor evidence="1">
        <name>heme b</name>
        <dbReference type="ChEBI" id="CHEBI:60344"/>
    </cofactor>
</comment>
<name>A0ABS5G8P1_9BRAD</name>
<dbReference type="InterPro" id="IPR052168">
    <property type="entry name" value="Cytochrome_b561_oxidase"/>
</dbReference>
<dbReference type="Proteomes" id="UP001314635">
    <property type="component" value="Unassembled WGS sequence"/>
</dbReference>
<dbReference type="Pfam" id="PF01292">
    <property type="entry name" value="Ni_hydr_CYTB"/>
    <property type="match status" value="1"/>
</dbReference>
<comment type="caution">
    <text evidence="15">The sequence shown here is derived from an EMBL/GenBank/DDBJ whole genome shotgun (WGS) entry which is preliminary data.</text>
</comment>
<reference evidence="16" key="1">
    <citation type="journal article" date="2021" name="ISME J.">
        <title>Evolutionary origin and ecological implication of a unique nif island in free-living Bradyrhizobium lineages.</title>
        <authorList>
            <person name="Tao J."/>
        </authorList>
    </citation>
    <scope>NUCLEOTIDE SEQUENCE [LARGE SCALE GENOMIC DNA]</scope>
    <source>
        <strain evidence="16">SZCCT0094</strain>
    </source>
</reference>
<evidence type="ECO:0000256" key="9">
    <source>
        <dbReference type="ARBA" id="ARBA00022989"/>
    </source>
</evidence>
<protein>
    <submittedName>
        <fullName evidence="15">Cytochrome b</fullName>
    </submittedName>
</protein>
<evidence type="ECO:0000256" key="2">
    <source>
        <dbReference type="ARBA" id="ARBA00004651"/>
    </source>
</evidence>
<comment type="subcellular location">
    <subcellularLocation>
        <location evidence="2">Cell membrane</location>
        <topology evidence="2">Multi-pass membrane protein</topology>
    </subcellularLocation>
</comment>
<dbReference type="SUPFAM" id="SSF81342">
    <property type="entry name" value="Transmembrane di-heme cytochromes"/>
    <property type="match status" value="1"/>
</dbReference>
<evidence type="ECO:0000256" key="4">
    <source>
        <dbReference type="ARBA" id="ARBA00022475"/>
    </source>
</evidence>
<accession>A0ABS5G8P1</accession>
<sequence>MTPRLHYGTPAKILHWLVVALLAIQYPIGWLMPDLHANTPPGAPMILHISFGLTILALIVVRFVWRLTHPVAPESSLPPWQRLSSEAVHWMLYVMVLASTVTGWLFASFRGWSVSYFYLFPLPMLAGRNPAGNRAIDGLHQAAEWLLLILIVVHVGAALAHIFVYRDRIMQRMLPG</sequence>
<keyword evidence="5" id="KW-0349">Heme</keyword>
<dbReference type="PANTHER" id="PTHR30529:SF1">
    <property type="entry name" value="CYTOCHROME B561 HOMOLOG 2"/>
    <property type="match status" value="1"/>
</dbReference>
<feature type="domain" description="Cytochrome b561 bacterial/Ni-hydrogenase" evidence="14">
    <location>
        <begin position="6"/>
        <end position="176"/>
    </location>
</feature>
<evidence type="ECO:0000256" key="13">
    <source>
        <dbReference type="SAM" id="Phobius"/>
    </source>
</evidence>
<dbReference type="InterPro" id="IPR016174">
    <property type="entry name" value="Di-haem_cyt_TM"/>
</dbReference>
<evidence type="ECO:0000256" key="7">
    <source>
        <dbReference type="ARBA" id="ARBA00022723"/>
    </source>
</evidence>
<feature type="transmembrane region" description="Helical" evidence="13">
    <location>
        <begin position="45"/>
        <end position="65"/>
    </location>
</feature>
<keyword evidence="9 13" id="KW-1133">Transmembrane helix</keyword>
<gene>
    <name evidence="15" type="ORF">JQ619_18180</name>
</gene>
<dbReference type="Gene3D" id="1.20.950.20">
    <property type="entry name" value="Transmembrane di-heme cytochromes, Chain C"/>
    <property type="match status" value="1"/>
</dbReference>
<evidence type="ECO:0000313" key="16">
    <source>
        <dbReference type="Proteomes" id="UP001314635"/>
    </source>
</evidence>
<keyword evidence="16" id="KW-1185">Reference proteome</keyword>
<organism evidence="15 16">
    <name type="scientific">Bradyrhizobium denitrificans</name>
    <dbReference type="NCBI Taxonomy" id="2734912"/>
    <lineage>
        <taxon>Bacteria</taxon>
        <taxon>Pseudomonadati</taxon>
        <taxon>Pseudomonadota</taxon>
        <taxon>Alphaproteobacteria</taxon>
        <taxon>Hyphomicrobiales</taxon>
        <taxon>Nitrobacteraceae</taxon>
        <taxon>Bradyrhizobium</taxon>
    </lineage>
</organism>
<evidence type="ECO:0000256" key="10">
    <source>
        <dbReference type="ARBA" id="ARBA00023004"/>
    </source>
</evidence>
<keyword evidence="10" id="KW-0408">Iron</keyword>
<dbReference type="InterPro" id="IPR011577">
    <property type="entry name" value="Cyt_b561_bac/Ni-Hgenase"/>
</dbReference>
<dbReference type="RefSeq" id="WP_012046938.1">
    <property type="nucleotide sequence ID" value="NZ_JABFDP010000013.1"/>
</dbReference>
<evidence type="ECO:0000256" key="11">
    <source>
        <dbReference type="ARBA" id="ARBA00023136"/>
    </source>
</evidence>
<feature type="transmembrane region" description="Helical" evidence="13">
    <location>
        <begin position="90"/>
        <end position="112"/>
    </location>
</feature>
<dbReference type="EMBL" id="JAFCLK010000016">
    <property type="protein sequence ID" value="MBR1137700.1"/>
    <property type="molecule type" value="Genomic_DNA"/>
</dbReference>
<keyword evidence="7" id="KW-0479">Metal-binding</keyword>
<feature type="transmembrane region" description="Helical" evidence="13">
    <location>
        <begin position="145"/>
        <end position="165"/>
    </location>
</feature>
<proteinExistence type="inferred from homology"/>
<keyword evidence="8" id="KW-0249">Electron transport</keyword>
<keyword evidence="11 13" id="KW-0472">Membrane</keyword>
<evidence type="ECO:0000256" key="8">
    <source>
        <dbReference type="ARBA" id="ARBA00022982"/>
    </source>
</evidence>
<evidence type="ECO:0000313" key="15">
    <source>
        <dbReference type="EMBL" id="MBR1137700.1"/>
    </source>
</evidence>
<keyword evidence="4" id="KW-1003">Cell membrane</keyword>
<evidence type="ECO:0000256" key="12">
    <source>
        <dbReference type="ARBA" id="ARBA00037975"/>
    </source>
</evidence>
<keyword evidence="6 13" id="KW-0812">Transmembrane</keyword>
<evidence type="ECO:0000259" key="14">
    <source>
        <dbReference type="Pfam" id="PF01292"/>
    </source>
</evidence>
<keyword evidence="3" id="KW-0813">Transport</keyword>
<feature type="transmembrane region" description="Helical" evidence="13">
    <location>
        <begin position="12"/>
        <end position="33"/>
    </location>
</feature>
<evidence type="ECO:0000256" key="1">
    <source>
        <dbReference type="ARBA" id="ARBA00001970"/>
    </source>
</evidence>
<evidence type="ECO:0000256" key="3">
    <source>
        <dbReference type="ARBA" id="ARBA00022448"/>
    </source>
</evidence>
<dbReference type="PANTHER" id="PTHR30529">
    <property type="entry name" value="CYTOCHROME B561"/>
    <property type="match status" value="1"/>
</dbReference>
<comment type="similarity">
    <text evidence="12">Belongs to the cytochrome b561 family.</text>
</comment>
<evidence type="ECO:0000256" key="6">
    <source>
        <dbReference type="ARBA" id="ARBA00022692"/>
    </source>
</evidence>